<accession>A0A1L6ZKL9</accession>
<dbReference type="Pfam" id="PF14101">
    <property type="entry name" value="DUF4275"/>
    <property type="match status" value="1"/>
</dbReference>
<name>A0A1L6ZKL9_BACIA</name>
<gene>
    <name evidence="1" type="ORF">BSA145_14770</name>
</gene>
<proteinExistence type="predicted"/>
<dbReference type="EMBL" id="CP015607">
    <property type="protein sequence ID" value="APT47012.1"/>
    <property type="molecule type" value="Genomic_DNA"/>
</dbReference>
<dbReference type="RefSeq" id="WP_075622947.1">
    <property type="nucleotide sequence ID" value="NZ_CP015607.1"/>
</dbReference>
<dbReference type="AlphaFoldDB" id="A0A1L6ZKL9"/>
<dbReference type="InterPro" id="IPR025454">
    <property type="entry name" value="DUF4275"/>
</dbReference>
<evidence type="ECO:0000313" key="1">
    <source>
        <dbReference type="EMBL" id="APT47012.1"/>
    </source>
</evidence>
<sequence>MRNKQLIKINKPKWGNDLRARWRERFARHLSIKEQKEAAIDDFLWHLCSSGMVTCLEKDEAIDTFLKQQKYKCTVFYQFVNEAYLFENASSLSINDLPYQSDDMDYNDMYVMDWNEKWTFVMTHEKDYGPYFIQIDETSE</sequence>
<protein>
    <submittedName>
        <fullName evidence="1">Atp synthase f1 subunit delta</fullName>
    </submittedName>
</protein>
<organism evidence="1 2">
    <name type="scientific">Bacillus safensis</name>
    <dbReference type="NCBI Taxonomy" id="561879"/>
    <lineage>
        <taxon>Bacteria</taxon>
        <taxon>Bacillati</taxon>
        <taxon>Bacillota</taxon>
        <taxon>Bacilli</taxon>
        <taxon>Bacillales</taxon>
        <taxon>Bacillaceae</taxon>
        <taxon>Bacillus</taxon>
    </lineage>
</organism>
<evidence type="ECO:0000313" key="2">
    <source>
        <dbReference type="Proteomes" id="UP000185426"/>
    </source>
</evidence>
<reference evidence="1 2" key="1">
    <citation type="submission" date="2016-05" db="EMBL/GenBank/DDBJ databases">
        <title>Complete Genome and Methylome Analysis of Psychrotrophic Bacterial Isolates from Antarctic Lake Untersee.</title>
        <authorList>
            <person name="Fomenkov A."/>
            <person name="Akimov V.N."/>
            <person name="Vasilyeva L.V."/>
            <person name="Andersen D."/>
            <person name="Vincze T."/>
            <person name="Roberts R.J."/>
        </authorList>
    </citation>
    <scope>NUCLEOTIDE SEQUENCE [LARGE SCALE GENOMIC DNA]</scope>
    <source>
        <strain evidence="1 2">U14-5</strain>
    </source>
</reference>
<dbReference type="Proteomes" id="UP000185426">
    <property type="component" value="Chromosome"/>
</dbReference>